<reference evidence="5" key="1">
    <citation type="submission" date="2023-03" db="EMBL/GenBank/DDBJ databases">
        <authorList>
            <person name="Shen W."/>
            <person name="Cai J."/>
        </authorList>
    </citation>
    <scope>NUCLEOTIDE SEQUENCE</scope>
    <source>
        <strain evidence="5">P82-2</strain>
    </source>
</reference>
<dbReference type="InterPro" id="IPR004381">
    <property type="entry name" value="Glycerate_kinase"/>
</dbReference>
<dbReference type="SUPFAM" id="SSF110738">
    <property type="entry name" value="Glycerate kinase I"/>
    <property type="match status" value="1"/>
</dbReference>
<keyword evidence="3 4" id="KW-0418">Kinase</keyword>
<evidence type="ECO:0000256" key="1">
    <source>
        <dbReference type="ARBA" id="ARBA00006284"/>
    </source>
</evidence>
<dbReference type="OMA" id="AYIECAQ"/>
<evidence type="ECO:0000256" key="3">
    <source>
        <dbReference type="ARBA" id="ARBA00022777"/>
    </source>
</evidence>
<dbReference type="RefSeq" id="WP_003108523.1">
    <property type="nucleotide sequence ID" value="NZ_BAWT01000003.1"/>
</dbReference>
<dbReference type="InterPro" id="IPR018197">
    <property type="entry name" value="Glycerate_kinase_RE-like"/>
</dbReference>
<sequence length="355" mass="37756">MKIVVAIDSFKGSASSKALNEASLKAIKKVMPSAWVETFTIADGGEGTLDAFSEHLDGQLVSVETVDLIGQEIKADYLLADKLAVIESAKIIGLDKITPSPETFVKASSYGLGALVKDAVARGCTEIFIGLGGTGTSDGGFGFLKSLGFNPDTCQLESDLDFSQLTLVGLADVSNPYYGPNGFAPTFGLQKGGNQEEIAAMDNIACAFANRIKEQRGLDLQSIAGAGAAGGLGAAIAVLGGEIKPGFETIARMIRLEESINRTDLVITGEGNLDAQSQAGKVPVAISRLAKKFNKPTIAICGAIEDSPELDQLFTATFPIQREFLDLRKAMFKEKTLSNLERTMTNIMKARYWRE</sequence>
<evidence type="ECO:0000256" key="2">
    <source>
        <dbReference type="ARBA" id="ARBA00022679"/>
    </source>
</evidence>
<dbReference type="AlphaFoldDB" id="A0A0E2UAS4"/>
<gene>
    <name evidence="5" type="ORF">P7G31_02450</name>
</gene>
<evidence type="ECO:0000313" key="5">
    <source>
        <dbReference type="EMBL" id="MDT2731115.1"/>
    </source>
</evidence>
<protein>
    <submittedName>
        <fullName evidence="5">Glycerate kinase</fullName>
    </submittedName>
</protein>
<dbReference type="Proteomes" id="UP001180515">
    <property type="component" value="Unassembled WGS sequence"/>
</dbReference>
<comment type="caution">
    <text evidence="5">The sequence shown here is derived from an EMBL/GenBank/DDBJ whole genome shotgun (WGS) entry which is preliminary data.</text>
</comment>
<dbReference type="Gene3D" id="3.90.1510.10">
    <property type="entry name" value="Glycerate kinase, domain 2"/>
    <property type="match status" value="1"/>
</dbReference>
<accession>A0A0E2UAS4</accession>
<dbReference type="PANTHER" id="PTHR21599">
    <property type="entry name" value="GLYCERATE KINASE"/>
    <property type="match status" value="1"/>
</dbReference>
<evidence type="ECO:0000313" key="6">
    <source>
        <dbReference type="Proteomes" id="UP001180515"/>
    </source>
</evidence>
<dbReference type="InterPro" id="IPR036129">
    <property type="entry name" value="Glycerate_kinase_sf"/>
</dbReference>
<dbReference type="PANTHER" id="PTHR21599:SF0">
    <property type="entry name" value="GLYCERATE KINASE"/>
    <property type="match status" value="1"/>
</dbReference>
<dbReference type="Pfam" id="PF02595">
    <property type="entry name" value="Gly_kinase"/>
    <property type="match status" value="1"/>
</dbReference>
<dbReference type="PIRSF" id="PIRSF006078">
    <property type="entry name" value="GlxK"/>
    <property type="match status" value="1"/>
</dbReference>
<evidence type="ECO:0000256" key="4">
    <source>
        <dbReference type="PIRNR" id="PIRNR006078"/>
    </source>
</evidence>
<dbReference type="eggNOG" id="COG1929">
    <property type="taxonomic scope" value="Bacteria"/>
</dbReference>
<dbReference type="EMBL" id="JARQAG010000002">
    <property type="protein sequence ID" value="MDT2731115.1"/>
    <property type="molecule type" value="Genomic_DNA"/>
</dbReference>
<comment type="similarity">
    <text evidence="1 4">Belongs to the glycerate kinase type-1 family.</text>
</comment>
<dbReference type="GO" id="GO:0008887">
    <property type="term" value="F:glycerate kinase activity"/>
    <property type="evidence" value="ECO:0007669"/>
    <property type="project" value="UniProtKB-UniRule"/>
</dbReference>
<name>A0A0E2UAS4_9STRE</name>
<dbReference type="Gene3D" id="3.40.50.10350">
    <property type="entry name" value="Glycerate kinase, domain 1"/>
    <property type="match status" value="1"/>
</dbReference>
<proteinExistence type="inferred from homology"/>
<keyword evidence="2 4" id="KW-0808">Transferase</keyword>
<organism evidence="5 6">
    <name type="scientific">Streptococcus parauberis</name>
    <dbReference type="NCBI Taxonomy" id="1348"/>
    <lineage>
        <taxon>Bacteria</taxon>
        <taxon>Bacillati</taxon>
        <taxon>Bacillota</taxon>
        <taxon>Bacilli</taxon>
        <taxon>Lactobacillales</taxon>
        <taxon>Streptococcaceae</taxon>
        <taxon>Streptococcus</taxon>
    </lineage>
</organism>
<dbReference type="GO" id="GO:0031388">
    <property type="term" value="P:organic acid phosphorylation"/>
    <property type="evidence" value="ECO:0007669"/>
    <property type="project" value="UniProtKB-UniRule"/>
</dbReference>
<dbReference type="InterPro" id="IPR018193">
    <property type="entry name" value="Glyc_kinase_flavodox-like_fold"/>
</dbReference>
<dbReference type="OrthoDB" id="9774290at2"/>